<dbReference type="Gene3D" id="3.40.50.300">
    <property type="entry name" value="P-loop containing nucleotide triphosphate hydrolases"/>
    <property type="match status" value="1"/>
</dbReference>
<proteinExistence type="predicted"/>
<evidence type="ECO:0000256" key="9">
    <source>
        <dbReference type="ARBA" id="ARBA00023065"/>
    </source>
</evidence>
<keyword evidence="9" id="KW-0406">Ion transport</keyword>
<dbReference type="CDD" id="cd03259">
    <property type="entry name" value="ABC_Carb_Solutes_like"/>
    <property type="match status" value="1"/>
</dbReference>
<dbReference type="SMART" id="SM00382">
    <property type="entry name" value="AAA"/>
    <property type="match status" value="1"/>
</dbReference>
<dbReference type="Proteomes" id="UP000554286">
    <property type="component" value="Unassembled WGS sequence"/>
</dbReference>
<dbReference type="FunFam" id="3.40.50.300:FF:000425">
    <property type="entry name" value="Probable ABC transporter, ATP-binding subunit"/>
    <property type="match status" value="1"/>
</dbReference>
<dbReference type="SUPFAM" id="SSF50331">
    <property type="entry name" value="MOP-like"/>
    <property type="match status" value="1"/>
</dbReference>
<reference evidence="13 14" key="1">
    <citation type="submission" date="2020-08" db="EMBL/GenBank/DDBJ databases">
        <title>Genome sequencing of Purple Non-Sulfur Bacteria from various extreme environments.</title>
        <authorList>
            <person name="Mayer M."/>
        </authorList>
    </citation>
    <scope>NUCLEOTIDE SEQUENCE [LARGE SCALE GENOMIC DNA]</scope>
    <source>
        <strain evidence="13 14">JA131</strain>
    </source>
</reference>
<evidence type="ECO:0000256" key="10">
    <source>
        <dbReference type="ARBA" id="ARBA00023136"/>
    </source>
</evidence>
<dbReference type="InterPro" id="IPR015853">
    <property type="entry name" value="ABC_transpr_FbpC"/>
</dbReference>
<dbReference type="InterPro" id="IPR003439">
    <property type="entry name" value="ABC_transporter-like_ATP-bd"/>
</dbReference>
<dbReference type="InterPro" id="IPR008995">
    <property type="entry name" value="Mo/tungstate-bd_C_term_dom"/>
</dbReference>
<evidence type="ECO:0000256" key="3">
    <source>
        <dbReference type="ARBA" id="ARBA00022496"/>
    </source>
</evidence>
<organism evidence="13 14">
    <name type="scientific">Roseospira visakhapatnamensis</name>
    <dbReference type="NCBI Taxonomy" id="390880"/>
    <lineage>
        <taxon>Bacteria</taxon>
        <taxon>Pseudomonadati</taxon>
        <taxon>Pseudomonadota</taxon>
        <taxon>Alphaproteobacteria</taxon>
        <taxon>Rhodospirillales</taxon>
        <taxon>Rhodospirillaceae</taxon>
        <taxon>Roseospira</taxon>
    </lineage>
</organism>
<evidence type="ECO:0000256" key="2">
    <source>
        <dbReference type="ARBA" id="ARBA00022475"/>
    </source>
</evidence>
<keyword evidence="1" id="KW-0813">Transport</keyword>
<dbReference type="PANTHER" id="PTHR42781">
    <property type="entry name" value="SPERMIDINE/PUTRESCINE IMPORT ATP-BINDING PROTEIN POTA"/>
    <property type="match status" value="1"/>
</dbReference>
<dbReference type="PROSITE" id="PS00211">
    <property type="entry name" value="ABC_TRANSPORTER_1"/>
    <property type="match status" value="1"/>
</dbReference>
<feature type="region of interest" description="Disordered" evidence="11">
    <location>
        <begin position="360"/>
        <end position="380"/>
    </location>
</feature>
<evidence type="ECO:0000256" key="8">
    <source>
        <dbReference type="ARBA" id="ARBA00023004"/>
    </source>
</evidence>
<dbReference type="Gene3D" id="2.40.50.100">
    <property type="match status" value="1"/>
</dbReference>
<sequence>MSDAPEALVLADVTHGYDSGTPVVRDVTLTLAAGEVVCLLGPSGCGKTTSLRLAAGLERPWAGPIRMGGRLVEGMDDDESGVRHLPPERRRVGFLFQDFALFPHLRVGDNIAFGLKGQPRARVAERVGAVLAAVGMADSVRAWPHQLSGGQQQRVALARALAPNPALLLDEPFSGLDTSLRRTVRDRALRVLREAGVAALMVTHDPEEAMFMADRIALMQAGQVVQLDTPMGLHRHPKSPFAVRFFSQTNEWAGRVRDGALDTPLGVFPASGLRDGAAARLLTRPQALVPTARTGAADILARVVSVRPLGHQTILLLTQETGAAGDLPLVACVPGPAPCAAGETIALRVEPQACFVFADDHGGEPADDRVPKRGPGVRAW</sequence>
<dbReference type="Gene3D" id="2.40.50.140">
    <property type="entry name" value="Nucleic acid-binding proteins"/>
    <property type="match status" value="1"/>
</dbReference>
<keyword evidence="5" id="KW-0547">Nucleotide-binding</keyword>
<protein>
    <submittedName>
        <fullName evidence="13">Iron(III) transport system ATP-binding protein</fullName>
    </submittedName>
</protein>
<keyword evidence="2" id="KW-1003">Cell membrane</keyword>
<gene>
    <name evidence="13" type="ORF">GGD89_003640</name>
</gene>
<dbReference type="GO" id="GO:0016020">
    <property type="term" value="C:membrane"/>
    <property type="evidence" value="ECO:0007669"/>
    <property type="project" value="InterPro"/>
</dbReference>
<dbReference type="PANTHER" id="PTHR42781:SF5">
    <property type="entry name" value="PUTRESCINE TRANSPORT ATP-BINDING PROTEIN POTG"/>
    <property type="match status" value="1"/>
</dbReference>
<accession>A0A7W6RGP6</accession>
<dbReference type="EMBL" id="JACIGK010000041">
    <property type="protein sequence ID" value="MBB4267987.1"/>
    <property type="molecule type" value="Genomic_DNA"/>
</dbReference>
<dbReference type="GO" id="GO:0015408">
    <property type="term" value="F:ABC-type ferric iron transporter activity"/>
    <property type="evidence" value="ECO:0007669"/>
    <property type="project" value="InterPro"/>
</dbReference>
<dbReference type="InterPro" id="IPR050093">
    <property type="entry name" value="ABC_SmlMolc_Importer"/>
</dbReference>
<dbReference type="PROSITE" id="PS50893">
    <property type="entry name" value="ABC_TRANSPORTER_2"/>
    <property type="match status" value="1"/>
</dbReference>
<dbReference type="InterPro" id="IPR017871">
    <property type="entry name" value="ABC_transporter-like_CS"/>
</dbReference>
<evidence type="ECO:0000256" key="1">
    <source>
        <dbReference type="ARBA" id="ARBA00022448"/>
    </source>
</evidence>
<dbReference type="InterPro" id="IPR003593">
    <property type="entry name" value="AAA+_ATPase"/>
</dbReference>
<dbReference type="GO" id="GO:0005524">
    <property type="term" value="F:ATP binding"/>
    <property type="evidence" value="ECO:0007669"/>
    <property type="project" value="UniProtKB-KW"/>
</dbReference>
<keyword evidence="14" id="KW-1185">Reference proteome</keyword>
<dbReference type="AlphaFoldDB" id="A0A7W6RGP6"/>
<comment type="caution">
    <text evidence="13">The sequence shown here is derived from an EMBL/GenBank/DDBJ whole genome shotgun (WGS) entry which is preliminary data.</text>
</comment>
<keyword evidence="4" id="KW-0997">Cell inner membrane</keyword>
<keyword evidence="8" id="KW-0408">Iron</keyword>
<dbReference type="GO" id="GO:0015697">
    <property type="term" value="P:quaternary ammonium group transport"/>
    <property type="evidence" value="ECO:0007669"/>
    <property type="project" value="UniProtKB-ARBA"/>
</dbReference>
<keyword evidence="6 13" id="KW-0067">ATP-binding</keyword>
<dbReference type="Pfam" id="PF00005">
    <property type="entry name" value="ABC_tran"/>
    <property type="match status" value="1"/>
</dbReference>
<evidence type="ECO:0000256" key="11">
    <source>
        <dbReference type="SAM" id="MobiDB-lite"/>
    </source>
</evidence>
<keyword evidence="7" id="KW-1278">Translocase</keyword>
<dbReference type="RefSeq" id="WP_184048345.1">
    <property type="nucleotide sequence ID" value="NZ_JACIGK010000041.1"/>
</dbReference>
<dbReference type="SUPFAM" id="SSF52540">
    <property type="entry name" value="P-loop containing nucleoside triphosphate hydrolases"/>
    <property type="match status" value="1"/>
</dbReference>
<evidence type="ECO:0000256" key="4">
    <source>
        <dbReference type="ARBA" id="ARBA00022519"/>
    </source>
</evidence>
<name>A0A7W6RGP6_9PROT</name>
<keyword evidence="3" id="KW-0410">Iron transport</keyword>
<keyword evidence="10" id="KW-0472">Membrane</keyword>
<evidence type="ECO:0000313" key="14">
    <source>
        <dbReference type="Proteomes" id="UP000554286"/>
    </source>
</evidence>
<dbReference type="InterPro" id="IPR012340">
    <property type="entry name" value="NA-bd_OB-fold"/>
</dbReference>
<dbReference type="GO" id="GO:0016887">
    <property type="term" value="F:ATP hydrolysis activity"/>
    <property type="evidence" value="ECO:0007669"/>
    <property type="project" value="InterPro"/>
</dbReference>
<dbReference type="InterPro" id="IPR027417">
    <property type="entry name" value="P-loop_NTPase"/>
</dbReference>
<feature type="compositionally biased region" description="Basic and acidic residues" evidence="11">
    <location>
        <begin position="360"/>
        <end position="371"/>
    </location>
</feature>
<evidence type="ECO:0000256" key="7">
    <source>
        <dbReference type="ARBA" id="ARBA00022967"/>
    </source>
</evidence>
<evidence type="ECO:0000259" key="12">
    <source>
        <dbReference type="PROSITE" id="PS50893"/>
    </source>
</evidence>
<evidence type="ECO:0000256" key="6">
    <source>
        <dbReference type="ARBA" id="ARBA00022840"/>
    </source>
</evidence>
<evidence type="ECO:0000313" key="13">
    <source>
        <dbReference type="EMBL" id="MBB4267987.1"/>
    </source>
</evidence>
<feature type="domain" description="ABC transporter" evidence="12">
    <location>
        <begin position="8"/>
        <end position="246"/>
    </location>
</feature>
<evidence type="ECO:0000256" key="5">
    <source>
        <dbReference type="ARBA" id="ARBA00022741"/>
    </source>
</evidence>